<dbReference type="PROSITE" id="PS50173">
    <property type="entry name" value="UMUC"/>
    <property type="match status" value="1"/>
</dbReference>
<reference evidence="7 8" key="1">
    <citation type="submission" date="2018-03" db="EMBL/GenBank/DDBJ databases">
        <title>Pantoea intestinalis SRCM103226 isolated form the mealworm.</title>
        <authorList>
            <person name="Jeong D.-Y."/>
            <person name="Kim J.W."/>
        </authorList>
    </citation>
    <scope>NUCLEOTIDE SEQUENCE [LARGE SCALE GENOMIC DNA]</scope>
    <source>
        <strain evidence="7 8">SRCM103226</strain>
        <plasmid evidence="7 8">unnamed1</plasmid>
    </source>
</reference>
<dbReference type="EC" id="2.7.7.7" evidence="7"/>
<geneLocation type="plasmid" evidence="7 8">
    <name>unnamed1</name>
</geneLocation>
<dbReference type="InterPro" id="IPR050116">
    <property type="entry name" value="DNA_polymerase-Y"/>
</dbReference>
<dbReference type="GO" id="GO:0005829">
    <property type="term" value="C:cytosol"/>
    <property type="evidence" value="ECO:0007669"/>
    <property type="project" value="TreeGrafter"/>
</dbReference>
<dbReference type="Gene3D" id="3.30.70.270">
    <property type="match status" value="1"/>
</dbReference>
<keyword evidence="7" id="KW-0808">Transferase</keyword>
<dbReference type="InterPro" id="IPR036775">
    <property type="entry name" value="DNA_pol_Y-fam_lit_finger_sf"/>
</dbReference>
<dbReference type="Pfam" id="PF13438">
    <property type="entry name" value="DUF4113"/>
    <property type="match status" value="1"/>
</dbReference>
<gene>
    <name evidence="7" type="primary">dinB1</name>
    <name evidence="7" type="ORF">C7M51_04416</name>
</gene>
<evidence type="ECO:0000313" key="8">
    <source>
        <dbReference type="Proteomes" id="UP000464053"/>
    </source>
</evidence>
<dbReference type="Gene3D" id="3.30.1490.100">
    <property type="entry name" value="DNA polymerase, Y-family, little finger domain"/>
    <property type="match status" value="1"/>
</dbReference>
<dbReference type="RefSeq" id="WP_160623798.1">
    <property type="nucleotide sequence ID" value="NZ_CP028272.1"/>
</dbReference>
<evidence type="ECO:0000256" key="3">
    <source>
        <dbReference type="ARBA" id="ARBA00023199"/>
    </source>
</evidence>
<evidence type="ECO:0000256" key="5">
    <source>
        <dbReference type="ARBA" id="ARBA00023236"/>
    </source>
</evidence>
<dbReference type="PANTHER" id="PTHR11076:SF34">
    <property type="entry name" value="PROTEIN UMUC"/>
    <property type="match status" value="1"/>
</dbReference>
<dbReference type="Pfam" id="PF11799">
    <property type="entry name" value="IMS_C"/>
    <property type="match status" value="1"/>
</dbReference>
<dbReference type="AlphaFoldDB" id="A0A6P1Q8G2"/>
<keyword evidence="3" id="KW-0741">SOS mutagenesis</keyword>
<dbReference type="NCBIfam" id="NF002955">
    <property type="entry name" value="PRK03609.1"/>
    <property type="match status" value="1"/>
</dbReference>
<dbReference type="OrthoDB" id="9808813at2"/>
<dbReference type="CDD" id="cd01700">
    <property type="entry name" value="PolY_Pol_V_umuC"/>
    <property type="match status" value="1"/>
</dbReference>
<dbReference type="InterPro" id="IPR025188">
    <property type="entry name" value="DUF4113"/>
</dbReference>
<keyword evidence="7" id="KW-0614">Plasmid</keyword>
<comment type="similarity">
    <text evidence="1">Belongs to the DNA polymerase type-Y family.</text>
</comment>
<keyword evidence="4" id="KW-0234">DNA repair</keyword>
<keyword evidence="5" id="KW-0742">SOS response</keyword>
<feature type="domain" description="UmuC" evidence="6">
    <location>
        <begin position="2"/>
        <end position="189"/>
    </location>
</feature>
<organism evidence="7 8">
    <name type="scientific">Mixta intestinalis</name>
    <dbReference type="NCBI Taxonomy" id="1615494"/>
    <lineage>
        <taxon>Bacteria</taxon>
        <taxon>Pseudomonadati</taxon>
        <taxon>Pseudomonadota</taxon>
        <taxon>Gammaproteobacteria</taxon>
        <taxon>Enterobacterales</taxon>
        <taxon>Erwiniaceae</taxon>
        <taxon>Mixta</taxon>
    </lineage>
</organism>
<sequence>MFALADVNSFYASCEQVFRPDLRDKAIVVLSNNDGCVIARSALARRLGVKMGEPWFQLRAKSFPEKIHCFSSNYALYASMSCRVMQILESLAPRTEIYSIDECFLDVGGISNCLPCEDFGRQVRHTVKSHTGLTVGVGMGPTKTLAKSAQWATKRWPQFNGILALEPGNPRRTEKLLSLQPVEEIWGCGQRISKKLARMGISTALELSGADTRFIRKHFGVVLERTVRELRGESCISLADAPVPKQQIVCSRSFGTRTESYESVRQAVCRFAERAAEKLRSERQYCLNIAVFIKTASFGDDPFYANVASERLVLASQDTRDIIGAAARSLDRIWRPGYRYAKAGVMLGDFITDPAAQLQLFDDYQPQANSAQLMSVIDAINLNGRGSVWFAGQGISPEWQMKRQLLSPGYTTRWDELPVARL</sequence>
<keyword evidence="2" id="KW-0227">DNA damage</keyword>
<dbReference type="GO" id="GO:0006281">
    <property type="term" value="P:DNA repair"/>
    <property type="evidence" value="ECO:0007669"/>
    <property type="project" value="UniProtKB-KW"/>
</dbReference>
<dbReference type="Proteomes" id="UP000464053">
    <property type="component" value="Plasmid unnamed1"/>
</dbReference>
<keyword evidence="8" id="KW-1185">Reference proteome</keyword>
<dbReference type="EMBL" id="CP028272">
    <property type="protein sequence ID" value="QHM74055.1"/>
    <property type="molecule type" value="Genomic_DNA"/>
</dbReference>
<dbReference type="Gene3D" id="3.40.1170.60">
    <property type="match status" value="1"/>
</dbReference>
<dbReference type="GO" id="GO:0042276">
    <property type="term" value="P:error-prone translesion synthesis"/>
    <property type="evidence" value="ECO:0007669"/>
    <property type="project" value="TreeGrafter"/>
</dbReference>
<keyword evidence="7" id="KW-0548">Nucleotidyltransferase</keyword>
<accession>A0A6P1Q8G2</accession>
<evidence type="ECO:0000256" key="4">
    <source>
        <dbReference type="ARBA" id="ARBA00023204"/>
    </source>
</evidence>
<dbReference type="InterPro" id="IPR043502">
    <property type="entry name" value="DNA/RNA_pol_sf"/>
</dbReference>
<dbReference type="SUPFAM" id="SSF56672">
    <property type="entry name" value="DNA/RNA polymerases"/>
    <property type="match status" value="1"/>
</dbReference>
<dbReference type="PANTHER" id="PTHR11076">
    <property type="entry name" value="DNA REPAIR POLYMERASE UMUC / TRANSFERASE FAMILY MEMBER"/>
    <property type="match status" value="1"/>
</dbReference>
<dbReference type="GO" id="GO:0003887">
    <property type="term" value="F:DNA-directed DNA polymerase activity"/>
    <property type="evidence" value="ECO:0007669"/>
    <property type="project" value="UniProtKB-EC"/>
</dbReference>
<dbReference type="Gene3D" id="1.10.150.20">
    <property type="entry name" value="5' to 3' exonuclease, C-terminal subdomain"/>
    <property type="match status" value="1"/>
</dbReference>
<name>A0A6P1Q8G2_9GAMM</name>
<dbReference type="Pfam" id="PF00817">
    <property type="entry name" value="IMS"/>
    <property type="match status" value="1"/>
</dbReference>
<protein>
    <submittedName>
        <fullName evidence="7">DNA polymerase IV 1</fullName>
        <ecNumber evidence="7">2.7.7.7</ecNumber>
    </submittedName>
</protein>
<evidence type="ECO:0000256" key="2">
    <source>
        <dbReference type="ARBA" id="ARBA00022763"/>
    </source>
</evidence>
<dbReference type="InterPro" id="IPR043128">
    <property type="entry name" value="Rev_trsase/Diguanyl_cyclase"/>
</dbReference>
<dbReference type="InterPro" id="IPR001126">
    <property type="entry name" value="UmuC"/>
</dbReference>
<evidence type="ECO:0000313" key="7">
    <source>
        <dbReference type="EMBL" id="QHM74055.1"/>
    </source>
</evidence>
<dbReference type="GO" id="GO:0009432">
    <property type="term" value="P:SOS response"/>
    <property type="evidence" value="ECO:0007669"/>
    <property type="project" value="UniProtKB-KW"/>
</dbReference>
<dbReference type="InterPro" id="IPR017961">
    <property type="entry name" value="DNA_pol_Y-fam_little_finger"/>
</dbReference>
<evidence type="ECO:0000256" key="1">
    <source>
        <dbReference type="ARBA" id="ARBA00010945"/>
    </source>
</evidence>
<dbReference type="GO" id="GO:0003684">
    <property type="term" value="F:damaged DNA binding"/>
    <property type="evidence" value="ECO:0007669"/>
    <property type="project" value="InterPro"/>
</dbReference>
<dbReference type="KEGG" id="mint:C7M51_04416"/>
<evidence type="ECO:0000259" key="6">
    <source>
        <dbReference type="PROSITE" id="PS50173"/>
    </source>
</evidence>
<proteinExistence type="inferred from homology"/>